<comment type="caution">
    <text evidence="9">The sequence shown here is derived from an EMBL/GenBank/DDBJ whole genome shotgun (WGS) entry which is preliminary data.</text>
</comment>
<dbReference type="RefSeq" id="WP_118862168.1">
    <property type="nucleotide sequence ID" value="NZ_QWLV01000001.1"/>
</dbReference>
<feature type="transmembrane region" description="Helical" evidence="8">
    <location>
        <begin position="228"/>
        <end position="245"/>
    </location>
</feature>
<dbReference type="InterPro" id="IPR052017">
    <property type="entry name" value="TSUP"/>
</dbReference>
<evidence type="ECO:0000256" key="4">
    <source>
        <dbReference type="ARBA" id="ARBA00022475"/>
    </source>
</evidence>
<organism evidence="9 10">
    <name type="scientific">Sphingomonas gilva</name>
    <dbReference type="NCBI Taxonomy" id="2305907"/>
    <lineage>
        <taxon>Bacteria</taxon>
        <taxon>Pseudomonadati</taxon>
        <taxon>Pseudomonadota</taxon>
        <taxon>Alphaproteobacteria</taxon>
        <taxon>Sphingomonadales</taxon>
        <taxon>Sphingomonadaceae</taxon>
        <taxon>Sphingomonas</taxon>
    </lineage>
</organism>
<dbReference type="OrthoDB" id="7028171at2"/>
<accession>A0A396RY56</accession>
<name>A0A396RY56_9SPHN</name>
<evidence type="ECO:0000256" key="3">
    <source>
        <dbReference type="ARBA" id="ARBA00022448"/>
    </source>
</evidence>
<feature type="transmembrane region" description="Helical" evidence="8">
    <location>
        <begin position="97"/>
        <end position="117"/>
    </location>
</feature>
<keyword evidence="3" id="KW-0813">Transport</keyword>
<feature type="transmembrane region" description="Helical" evidence="8">
    <location>
        <begin position="45"/>
        <end position="64"/>
    </location>
</feature>
<keyword evidence="6 8" id="KW-1133">Transmembrane helix</keyword>
<keyword evidence="5 8" id="KW-0812">Transmembrane</keyword>
<dbReference type="EMBL" id="QWLV01000001">
    <property type="protein sequence ID" value="RHW18661.1"/>
    <property type="molecule type" value="Genomic_DNA"/>
</dbReference>
<evidence type="ECO:0000256" key="1">
    <source>
        <dbReference type="ARBA" id="ARBA00004651"/>
    </source>
</evidence>
<dbReference type="GO" id="GO:0005886">
    <property type="term" value="C:plasma membrane"/>
    <property type="evidence" value="ECO:0007669"/>
    <property type="project" value="UniProtKB-SubCell"/>
</dbReference>
<keyword evidence="4 8" id="KW-1003">Cell membrane</keyword>
<evidence type="ECO:0000256" key="6">
    <source>
        <dbReference type="ARBA" id="ARBA00022989"/>
    </source>
</evidence>
<protein>
    <recommendedName>
        <fullName evidence="8">Probable membrane transporter protein</fullName>
    </recommendedName>
</protein>
<feature type="transmembrane region" description="Helical" evidence="8">
    <location>
        <begin position="203"/>
        <end position="221"/>
    </location>
</feature>
<evidence type="ECO:0000256" key="2">
    <source>
        <dbReference type="ARBA" id="ARBA00009142"/>
    </source>
</evidence>
<evidence type="ECO:0000256" key="7">
    <source>
        <dbReference type="ARBA" id="ARBA00023136"/>
    </source>
</evidence>
<evidence type="ECO:0000256" key="5">
    <source>
        <dbReference type="ARBA" id="ARBA00022692"/>
    </source>
</evidence>
<comment type="subcellular location">
    <subcellularLocation>
        <location evidence="1 8">Cell membrane</location>
        <topology evidence="1 8">Multi-pass membrane protein</topology>
    </subcellularLocation>
</comment>
<dbReference type="PANTHER" id="PTHR30269:SF37">
    <property type="entry name" value="MEMBRANE TRANSPORTER PROTEIN"/>
    <property type="match status" value="1"/>
</dbReference>
<dbReference type="Pfam" id="PF01925">
    <property type="entry name" value="TauE"/>
    <property type="match status" value="1"/>
</dbReference>
<evidence type="ECO:0000313" key="10">
    <source>
        <dbReference type="Proteomes" id="UP000266693"/>
    </source>
</evidence>
<dbReference type="AlphaFoldDB" id="A0A396RY56"/>
<feature type="transmembrane region" description="Helical" evidence="8">
    <location>
        <begin position="71"/>
        <end position="91"/>
    </location>
</feature>
<dbReference type="PANTHER" id="PTHR30269">
    <property type="entry name" value="TRANSMEMBRANE PROTEIN YFCA"/>
    <property type="match status" value="1"/>
</dbReference>
<proteinExistence type="inferred from homology"/>
<dbReference type="Proteomes" id="UP000266693">
    <property type="component" value="Unassembled WGS sequence"/>
</dbReference>
<evidence type="ECO:0000313" key="9">
    <source>
        <dbReference type="EMBL" id="RHW18661.1"/>
    </source>
</evidence>
<comment type="similarity">
    <text evidence="2 8">Belongs to the 4-toluene sulfonate uptake permease (TSUP) (TC 2.A.102) family.</text>
</comment>
<evidence type="ECO:0000256" key="8">
    <source>
        <dbReference type="RuleBase" id="RU363041"/>
    </source>
</evidence>
<reference evidence="9 10" key="1">
    <citation type="submission" date="2018-08" db="EMBL/GenBank/DDBJ databases">
        <title>The multiple taxonomic identification of Sphingomonas gilva.</title>
        <authorList>
            <person name="Zhu D."/>
            <person name="Zheng S."/>
        </authorList>
    </citation>
    <scope>NUCLEOTIDE SEQUENCE [LARGE SCALE GENOMIC DNA]</scope>
    <source>
        <strain evidence="9 10">ZDH117</strain>
    </source>
</reference>
<dbReference type="InterPro" id="IPR002781">
    <property type="entry name" value="TM_pro_TauE-like"/>
</dbReference>
<sequence length="249" mass="26406">MLTDPAFLIAAILSVTLLGLAKGGFAGLGALATPILALAVPPVTAAAILLPILIVQDVVSVWAFRRTWDRHIVLVMLPGALAGIAGGWFFADRLSEDAVMAALGAISVAFGLWRLWLERGGRTPLASTSPGWVGALFGAATGFTSQIAHAGGPPFQMWVGPKRLPHESFVGTSAVLFAAINWAKTPAYLALGQFTQENLATSAMLMPLAIISTFAGVWLIRRMRTERFYTMVYLLMVALGAKLLFDALG</sequence>
<keyword evidence="10" id="KW-1185">Reference proteome</keyword>
<keyword evidence="7 8" id="KW-0472">Membrane</keyword>
<gene>
    <name evidence="9" type="ORF">D1610_00360</name>
</gene>